<dbReference type="PANTHER" id="PTHR19143">
    <property type="entry name" value="FIBRINOGEN/TENASCIN/ANGIOPOEITIN"/>
    <property type="match status" value="1"/>
</dbReference>
<name>A0ABY6KAI3_9ARAC</name>
<proteinExistence type="predicted"/>
<evidence type="ECO:0000313" key="3">
    <source>
        <dbReference type="Proteomes" id="UP001235939"/>
    </source>
</evidence>
<dbReference type="EMBL" id="CP092865">
    <property type="protein sequence ID" value="UYV65497.1"/>
    <property type="molecule type" value="Genomic_DNA"/>
</dbReference>
<dbReference type="SUPFAM" id="SSF56496">
    <property type="entry name" value="Fibrinogen C-terminal domain-like"/>
    <property type="match status" value="1"/>
</dbReference>
<dbReference type="Gene3D" id="3.90.215.10">
    <property type="entry name" value="Gamma Fibrinogen, chain A, domain 1"/>
    <property type="match status" value="1"/>
</dbReference>
<sequence length="148" mass="17946">MFFSEGRALFRRQNSICWNRNQLNIDLACSLISRNGTAYSTLTSANSAKRVIQRRGKFRNPPNYFEREHFDYEYGFGNPEKEFWMGNYYIETLINRDFWELRIDLWEQDDTHYHSLYKDFWIEPFSENDDSYKLHFGNYYTGNAGEYC</sequence>
<dbReference type="InterPro" id="IPR002181">
    <property type="entry name" value="Fibrinogen_a/b/g_C_dom"/>
</dbReference>
<dbReference type="InterPro" id="IPR036056">
    <property type="entry name" value="Fibrinogen-like_C"/>
</dbReference>
<dbReference type="Proteomes" id="UP001235939">
    <property type="component" value="Chromosome 03"/>
</dbReference>
<protein>
    <submittedName>
        <fullName evidence="2">ANGPT4</fullName>
    </submittedName>
</protein>
<keyword evidence="3" id="KW-1185">Reference proteome</keyword>
<dbReference type="InterPro" id="IPR050373">
    <property type="entry name" value="Fibrinogen_C-term_domain"/>
</dbReference>
<organism evidence="2 3">
    <name type="scientific">Cordylochernes scorpioides</name>
    <dbReference type="NCBI Taxonomy" id="51811"/>
    <lineage>
        <taxon>Eukaryota</taxon>
        <taxon>Metazoa</taxon>
        <taxon>Ecdysozoa</taxon>
        <taxon>Arthropoda</taxon>
        <taxon>Chelicerata</taxon>
        <taxon>Arachnida</taxon>
        <taxon>Pseudoscorpiones</taxon>
        <taxon>Cheliferoidea</taxon>
        <taxon>Chernetidae</taxon>
        <taxon>Cordylochernes</taxon>
    </lineage>
</organism>
<gene>
    <name evidence="2" type="ORF">LAZ67_3004521</name>
</gene>
<dbReference type="Pfam" id="PF00147">
    <property type="entry name" value="Fibrinogen_C"/>
    <property type="match status" value="1"/>
</dbReference>
<dbReference type="InterPro" id="IPR014716">
    <property type="entry name" value="Fibrinogen_a/b/g_C_1"/>
</dbReference>
<evidence type="ECO:0000313" key="2">
    <source>
        <dbReference type="EMBL" id="UYV65497.1"/>
    </source>
</evidence>
<dbReference type="PROSITE" id="PS51406">
    <property type="entry name" value="FIBRINOGEN_C_2"/>
    <property type="match status" value="1"/>
</dbReference>
<reference evidence="2 3" key="1">
    <citation type="submission" date="2022-01" db="EMBL/GenBank/DDBJ databases">
        <title>A chromosomal length assembly of Cordylochernes scorpioides.</title>
        <authorList>
            <person name="Zeh D."/>
            <person name="Zeh J."/>
        </authorList>
    </citation>
    <scope>NUCLEOTIDE SEQUENCE [LARGE SCALE GENOMIC DNA]</scope>
    <source>
        <strain evidence="2">IN4F17</strain>
        <tissue evidence="2">Whole Body</tissue>
    </source>
</reference>
<feature type="domain" description="Fibrinogen C-terminal" evidence="1">
    <location>
        <begin position="1"/>
        <end position="148"/>
    </location>
</feature>
<evidence type="ECO:0000259" key="1">
    <source>
        <dbReference type="PROSITE" id="PS51406"/>
    </source>
</evidence>
<accession>A0ABY6KAI3</accession>